<keyword evidence="2" id="KW-1185">Reference proteome</keyword>
<reference evidence="1 2" key="1">
    <citation type="submission" date="2024-06" db="EMBL/GenBank/DDBJ databases">
        <title>The Natural Products Discovery Center: Release of the First 8490 Sequenced Strains for Exploring Actinobacteria Biosynthetic Diversity.</title>
        <authorList>
            <person name="Kalkreuter E."/>
            <person name="Kautsar S.A."/>
            <person name="Yang D."/>
            <person name="Bader C.D."/>
            <person name="Teijaro C.N."/>
            <person name="Fluegel L."/>
            <person name="Davis C.M."/>
            <person name="Simpson J.R."/>
            <person name="Lauterbach L."/>
            <person name="Steele A.D."/>
            <person name="Gui C."/>
            <person name="Meng S."/>
            <person name="Li G."/>
            <person name="Viehrig K."/>
            <person name="Ye F."/>
            <person name="Su P."/>
            <person name="Kiefer A.F."/>
            <person name="Nichols A."/>
            <person name="Cepeda A.J."/>
            <person name="Yan W."/>
            <person name="Fan B."/>
            <person name="Jiang Y."/>
            <person name="Adhikari A."/>
            <person name="Zheng C.-J."/>
            <person name="Schuster L."/>
            <person name="Cowan T.M."/>
            <person name="Smanski M.J."/>
            <person name="Chevrette M.G."/>
            <person name="De Carvalho L.P.S."/>
            <person name="Shen B."/>
        </authorList>
    </citation>
    <scope>NUCLEOTIDE SEQUENCE [LARGE SCALE GENOMIC DNA]</scope>
    <source>
        <strain evidence="1 2">NPDC045705</strain>
    </source>
</reference>
<dbReference type="InterPro" id="IPR036388">
    <property type="entry name" value="WH-like_DNA-bd_sf"/>
</dbReference>
<evidence type="ECO:0000313" key="2">
    <source>
        <dbReference type="Proteomes" id="UP001551210"/>
    </source>
</evidence>
<dbReference type="EMBL" id="JBEZAM010000006">
    <property type="protein sequence ID" value="MEU7293110.1"/>
    <property type="molecule type" value="Genomic_DNA"/>
</dbReference>
<proteinExistence type="predicted"/>
<evidence type="ECO:0000313" key="1">
    <source>
        <dbReference type="EMBL" id="MEU7293110.1"/>
    </source>
</evidence>
<organism evidence="1 2">
    <name type="scientific">Streptomyces exfoliatus</name>
    <name type="common">Streptomyces hydrogenans</name>
    <dbReference type="NCBI Taxonomy" id="1905"/>
    <lineage>
        <taxon>Bacteria</taxon>
        <taxon>Bacillati</taxon>
        <taxon>Actinomycetota</taxon>
        <taxon>Actinomycetes</taxon>
        <taxon>Kitasatosporales</taxon>
        <taxon>Streptomycetaceae</taxon>
        <taxon>Streptomyces</taxon>
    </lineage>
</organism>
<comment type="caution">
    <text evidence="1">The sequence shown here is derived from an EMBL/GenBank/DDBJ whole genome shotgun (WGS) entry which is preliminary data.</text>
</comment>
<dbReference type="Proteomes" id="UP001551210">
    <property type="component" value="Unassembled WGS sequence"/>
</dbReference>
<dbReference type="Pfam" id="PF17196">
    <property type="entry name" value="DUF5133"/>
    <property type="match status" value="1"/>
</dbReference>
<sequence length="171" mass="17681">MPTPGNLPQYPSVAVERPRVPLLAPPTVAQAVGMLMAATPCSARDAKRILATAADLADATVQDLAAAVVAASEGTPPPVLVERALRRAIEVARTSHAPASRSIGLAPSRERTEEVLTRLRGCQARLAAAPGDPAATRAMDDAAYTLCVLMGVPTAHEAVLAAERRLAAPVQ</sequence>
<name>A0ABV3CSC4_STREX</name>
<gene>
    <name evidence="1" type="ORF">AB0A76_07890</name>
</gene>
<dbReference type="InterPro" id="IPR033457">
    <property type="entry name" value="DUF5133"/>
</dbReference>
<protein>
    <submittedName>
        <fullName evidence="1">DUF5133 domain-containing protein</fullName>
    </submittedName>
</protein>
<dbReference type="RefSeq" id="WP_359205509.1">
    <property type="nucleotide sequence ID" value="NZ_JBEZAM010000006.1"/>
</dbReference>
<accession>A0ABV3CSC4</accession>
<dbReference type="Gene3D" id="1.10.10.10">
    <property type="entry name" value="Winged helix-like DNA-binding domain superfamily/Winged helix DNA-binding domain"/>
    <property type="match status" value="1"/>
</dbReference>